<feature type="domain" description="Phosphatidylinositol N-acetylglucosaminyltransferase subunit H conserved" evidence="4">
    <location>
        <begin position="96"/>
        <end position="158"/>
    </location>
</feature>
<dbReference type="OMA" id="TIYSELQ"/>
<gene>
    <name evidence="6" type="primary">LOC113396138</name>
</gene>
<feature type="transmembrane region" description="Helical" evidence="3">
    <location>
        <begin position="47"/>
        <end position="66"/>
    </location>
</feature>
<comment type="similarity">
    <text evidence="2">Belongs to the PIGH family.</text>
</comment>
<dbReference type="GO" id="GO:0006506">
    <property type="term" value="P:GPI anchor biosynthetic process"/>
    <property type="evidence" value="ECO:0007669"/>
    <property type="project" value="UniProtKB-UniPathway"/>
</dbReference>
<name>A0A8B8HZU8_VANTA</name>
<keyword evidence="3" id="KW-0812">Transmembrane</keyword>
<keyword evidence="3" id="KW-1133">Transmembrane helix</keyword>
<reference evidence="6" key="1">
    <citation type="submission" date="2025-08" db="UniProtKB">
        <authorList>
            <consortium name="RefSeq"/>
        </authorList>
    </citation>
    <scope>IDENTIFICATION</scope>
    <source>
        <tissue evidence="6">Whole body</tissue>
    </source>
</reference>
<dbReference type="Proteomes" id="UP001652626">
    <property type="component" value="Chromosome 19"/>
</dbReference>
<evidence type="ECO:0000256" key="2">
    <source>
        <dbReference type="ARBA" id="ARBA00009610"/>
    </source>
</evidence>
<keyword evidence="3" id="KW-0472">Membrane</keyword>
<protein>
    <submittedName>
        <fullName evidence="6">Phosphatidylinositol N-acetylglucosaminyltransferase subunit H-like</fullName>
    </submittedName>
</protein>
<proteinExistence type="inferred from homology"/>
<dbReference type="GeneID" id="113396138"/>
<comment type="pathway">
    <text evidence="1">Glycolipid biosynthesis; glycosylphosphatidylinositol-anchor biosynthesis.</text>
</comment>
<feature type="transmembrane region" description="Helical" evidence="3">
    <location>
        <begin position="72"/>
        <end position="89"/>
    </location>
</feature>
<evidence type="ECO:0000313" key="5">
    <source>
        <dbReference type="Proteomes" id="UP001652626"/>
    </source>
</evidence>
<dbReference type="InterPro" id="IPR019328">
    <property type="entry name" value="PIGH-H_dom"/>
</dbReference>
<organism evidence="5 6">
    <name type="scientific">Vanessa tameamea</name>
    <name type="common">Kamehameha butterfly</name>
    <dbReference type="NCBI Taxonomy" id="334116"/>
    <lineage>
        <taxon>Eukaryota</taxon>
        <taxon>Metazoa</taxon>
        <taxon>Ecdysozoa</taxon>
        <taxon>Arthropoda</taxon>
        <taxon>Hexapoda</taxon>
        <taxon>Insecta</taxon>
        <taxon>Pterygota</taxon>
        <taxon>Neoptera</taxon>
        <taxon>Endopterygota</taxon>
        <taxon>Lepidoptera</taxon>
        <taxon>Glossata</taxon>
        <taxon>Ditrysia</taxon>
        <taxon>Papilionoidea</taxon>
        <taxon>Nymphalidae</taxon>
        <taxon>Nymphalinae</taxon>
        <taxon>Vanessa</taxon>
    </lineage>
</organism>
<keyword evidence="5" id="KW-1185">Reference proteome</keyword>
<evidence type="ECO:0000256" key="1">
    <source>
        <dbReference type="ARBA" id="ARBA00004687"/>
    </source>
</evidence>
<dbReference type="Pfam" id="PF10181">
    <property type="entry name" value="PIG-H"/>
    <property type="match status" value="1"/>
</dbReference>
<dbReference type="PANTHER" id="PTHR15231">
    <property type="entry name" value="PHOSPHATIDYLINOSITOL N-ACETYLGLUCOSAMINYLTRANSFERASE SUBUNIT H"/>
    <property type="match status" value="1"/>
</dbReference>
<dbReference type="InterPro" id="IPR044215">
    <property type="entry name" value="PIG-H"/>
</dbReference>
<dbReference type="RefSeq" id="XP_026489747.1">
    <property type="nucleotide sequence ID" value="XM_026633962.2"/>
</dbReference>
<dbReference type="UniPathway" id="UPA00196"/>
<evidence type="ECO:0000256" key="3">
    <source>
        <dbReference type="SAM" id="Phobius"/>
    </source>
</evidence>
<dbReference type="OrthoDB" id="6256716at2759"/>
<sequence length="191" mass="21824">MSNTSKIINHENVNGVNLSLQVDSRSNTPNSQRFTISYKNKEKKSKWPLKSLILAIIFNVIALFYVRISVQAMLIIIIVLSFLVFFWITHSVQSESVLVIPTVGVQSSIKYVFGREDYFVPWACIDDVIINEVIKLNRVLYFLTLIVKTGSTGQDTESIKLIPLFKYTKPRLLMLETIYSELQELLTASSK</sequence>
<dbReference type="PANTHER" id="PTHR15231:SF1">
    <property type="entry name" value="PHOSPHATIDYLINOSITOL N-ACETYLGLUCOSAMINYLTRANSFERASE SUBUNIT H"/>
    <property type="match status" value="1"/>
</dbReference>
<dbReference type="AlphaFoldDB" id="A0A8B8HZU8"/>
<evidence type="ECO:0000259" key="4">
    <source>
        <dbReference type="Pfam" id="PF10181"/>
    </source>
</evidence>
<dbReference type="GO" id="GO:0000506">
    <property type="term" value="C:glycosylphosphatidylinositol-N-acetylglucosaminyltransferase (GPI-GnT) complex"/>
    <property type="evidence" value="ECO:0007669"/>
    <property type="project" value="InterPro"/>
</dbReference>
<accession>A0A8B8HZU8</accession>
<evidence type="ECO:0000313" key="6">
    <source>
        <dbReference type="RefSeq" id="XP_026489747.1"/>
    </source>
</evidence>